<dbReference type="InterPro" id="IPR006059">
    <property type="entry name" value="SBP"/>
</dbReference>
<keyword evidence="1" id="KW-0732">Signal</keyword>
<dbReference type="PANTHER" id="PTHR43649:SF12">
    <property type="entry name" value="DIACETYLCHITOBIOSE BINDING PROTEIN DASA"/>
    <property type="match status" value="1"/>
</dbReference>
<dbReference type="Proteomes" id="UP000293142">
    <property type="component" value="Unassembled WGS sequence"/>
</dbReference>
<dbReference type="InterPro" id="IPR050490">
    <property type="entry name" value="Bact_solute-bd_prot1"/>
</dbReference>
<feature type="signal peptide" evidence="1">
    <location>
        <begin position="1"/>
        <end position="22"/>
    </location>
</feature>
<dbReference type="SUPFAM" id="SSF53850">
    <property type="entry name" value="Periplasmic binding protein-like II"/>
    <property type="match status" value="1"/>
</dbReference>
<dbReference type="Gene3D" id="3.40.190.10">
    <property type="entry name" value="Periplasmic binding protein-like II"/>
    <property type="match status" value="2"/>
</dbReference>
<accession>A0A4Q9DL16</accession>
<gene>
    <name evidence="2" type="ORF">EYB31_22105</name>
</gene>
<dbReference type="PANTHER" id="PTHR43649">
    <property type="entry name" value="ARABINOSE-BINDING PROTEIN-RELATED"/>
    <property type="match status" value="1"/>
</dbReference>
<dbReference type="AlphaFoldDB" id="A0A4Q9DL16"/>
<comment type="caution">
    <text evidence="2">The sequence shown here is derived from an EMBL/GenBank/DDBJ whole genome shotgun (WGS) entry which is preliminary data.</text>
</comment>
<dbReference type="EMBL" id="SIRE01000016">
    <property type="protein sequence ID" value="TBL75689.1"/>
    <property type="molecule type" value="Genomic_DNA"/>
</dbReference>
<sequence>MKKITKLISSAVVGSMMMAALAACGGNAANEAKPAQPAAGSNGGKDAAASAKQVTLRFSWWGNDPRHQATLKAIDLYMKQNPNVKIEAEYMGFDGFYKKLLTQFAGNTAPDLLQFTYEWDNDMSDFLLDLKGNKSLDVSGIDPEVIKNFGTYKDRMIMVPSGAFAATTFYNEAFFDKYGIAKDTVWTWDKIMEEGKKIHEKDAKAYLLTADVDVLNKLILQPYIAQLSGKTWINDDFTTGFNREQLVKGLTYMSDLYKNGVIEPFGDSSAFVGKMEQNPKWVKGEIGMLFDYVQSYDKYKQALGTNGKLAVSAFPQMDGAAQSGNPVIAGTGFAVNKKSPNADEAVKFINWMTNDKDAALLLETQRGIPAASTAKKALQDANKLDPNITKGLDLAAKVKSVAPNVISTNAELAQIVKDAFQKLIYAKQTADQTADEILKGYGDKLKELKK</sequence>
<dbReference type="Pfam" id="PF01547">
    <property type="entry name" value="SBP_bac_1"/>
    <property type="match status" value="1"/>
</dbReference>
<keyword evidence="3" id="KW-1185">Reference proteome</keyword>
<proteinExistence type="predicted"/>
<dbReference type="PROSITE" id="PS51257">
    <property type="entry name" value="PROKAR_LIPOPROTEIN"/>
    <property type="match status" value="1"/>
</dbReference>
<organism evidence="2 3">
    <name type="scientific">Paenibacillus thalictri</name>
    <dbReference type="NCBI Taxonomy" id="2527873"/>
    <lineage>
        <taxon>Bacteria</taxon>
        <taxon>Bacillati</taxon>
        <taxon>Bacillota</taxon>
        <taxon>Bacilli</taxon>
        <taxon>Bacillales</taxon>
        <taxon>Paenibacillaceae</taxon>
        <taxon>Paenibacillus</taxon>
    </lineage>
</organism>
<reference evidence="2 3" key="1">
    <citation type="submission" date="2019-02" db="EMBL/GenBank/DDBJ databases">
        <title>Paenibacillus sp. nov., isolated from surface-sterilized tissue of Thalictrum simplex L.</title>
        <authorList>
            <person name="Tuo L."/>
        </authorList>
    </citation>
    <scope>NUCLEOTIDE SEQUENCE [LARGE SCALE GENOMIC DNA]</scope>
    <source>
        <strain evidence="2 3">N2SHLJ1</strain>
    </source>
</reference>
<evidence type="ECO:0000313" key="2">
    <source>
        <dbReference type="EMBL" id="TBL75689.1"/>
    </source>
</evidence>
<evidence type="ECO:0000313" key="3">
    <source>
        <dbReference type="Proteomes" id="UP000293142"/>
    </source>
</evidence>
<dbReference type="OrthoDB" id="7918484at2"/>
<protein>
    <submittedName>
        <fullName evidence="2">Extracellular solute-binding protein</fullName>
    </submittedName>
</protein>
<name>A0A4Q9DL16_9BACL</name>
<feature type="chain" id="PRO_5039136615" evidence="1">
    <location>
        <begin position="23"/>
        <end position="450"/>
    </location>
</feature>
<evidence type="ECO:0000256" key="1">
    <source>
        <dbReference type="SAM" id="SignalP"/>
    </source>
</evidence>
<dbReference type="RefSeq" id="WP_131015600.1">
    <property type="nucleotide sequence ID" value="NZ_SIRE01000016.1"/>
</dbReference>